<reference evidence="8" key="1">
    <citation type="journal article" date="2019" name="Int. J. Syst. Evol. Microbiol.">
        <title>The Global Catalogue of Microorganisms (GCM) 10K type strain sequencing project: providing services to taxonomists for standard genome sequencing and annotation.</title>
        <authorList>
            <consortium name="The Broad Institute Genomics Platform"/>
            <consortium name="The Broad Institute Genome Sequencing Center for Infectious Disease"/>
            <person name="Wu L."/>
            <person name="Ma J."/>
        </authorList>
    </citation>
    <scope>NUCLEOTIDE SEQUENCE [LARGE SCALE GENOMIC DNA]</scope>
    <source>
        <strain evidence="8">KCTC 12848</strain>
    </source>
</reference>
<keyword evidence="5 6" id="KW-0472">Membrane</keyword>
<proteinExistence type="predicted"/>
<organism evidence="7 8">
    <name type="scientific">Saccharothrix xinjiangensis</name>
    <dbReference type="NCBI Taxonomy" id="204798"/>
    <lineage>
        <taxon>Bacteria</taxon>
        <taxon>Bacillati</taxon>
        <taxon>Actinomycetota</taxon>
        <taxon>Actinomycetes</taxon>
        <taxon>Pseudonocardiales</taxon>
        <taxon>Pseudonocardiaceae</taxon>
        <taxon>Saccharothrix</taxon>
    </lineage>
</organism>
<evidence type="ECO:0000256" key="2">
    <source>
        <dbReference type="ARBA" id="ARBA00022475"/>
    </source>
</evidence>
<feature type="transmembrane region" description="Helical" evidence="6">
    <location>
        <begin position="36"/>
        <end position="63"/>
    </location>
</feature>
<dbReference type="Pfam" id="PF07690">
    <property type="entry name" value="MFS_1"/>
    <property type="match status" value="1"/>
</dbReference>
<gene>
    <name evidence="7" type="ORF">ACFPFM_28690</name>
</gene>
<dbReference type="InterPro" id="IPR050189">
    <property type="entry name" value="MFS_Efflux_Transporters"/>
</dbReference>
<protein>
    <submittedName>
        <fullName evidence="7">MFS transporter</fullName>
    </submittedName>
</protein>
<evidence type="ECO:0000313" key="8">
    <source>
        <dbReference type="Proteomes" id="UP001595833"/>
    </source>
</evidence>
<keyword evidence="2" id="KW-1003">Cell membrane</keyword>
<evidence type="ECO:0000256" key="4">
    <source>
        <dbReference type="ARBA" id="ARBA00022989"/>
    </source>
</evidence>
<dbReference type="PANTHER" id="PTHR43124">
    <property type="entry name" value="PURINE EFFLUX PUMP PBUE"/>
    <property type="match status" value="1"/>
</dbReference>
<accession>A0ABV9Y4S4</accession>
<evidence type="ECO:0000256" key="1">
    <source>
        <dbReference type="ARBA" id="ARBA00004651"/>
    </source>
</evidence>
<dbReference type="EMBL" id="JBHSJB010000028">
    <property type="protein sequence ID" value="MFC5057710.1"/>
    <property type="molecule type" value="Genomic_DNA"/>
</dbReference>
<dbReference type="RefSeq" id="WP_344036384.1">
    <property type="nucleotide sequence ID" value="NZ_JBHSJB010000028.1"/>
</dbReference>
<evidence type="ECO:0000256" key="3">
    <source>
        <dbReference type="ARBA" id="ARBA00022692"/>
    </source>
</evidence>
<dbReference type="PANTHER" id="PTHR43124:SF3">
    <property type="entry name" value="CHLORAMPHENICOL EFFLUX PUMP RV0191"/>
    <property type="match status" value="1"/>
</dbReference>
<dbReference type="SUPFAM" id="SSF103473">
    <property type="entry name" value="MFS general substrate transporter"/>
    <property type="match status" value="1"/>
</dbReference>
<evidence type="ECO:0000256" key="6">
    <source>
        <dbReference type="SAM" id="Phobius"/>
    </source>
</evidence>
<keyword evidence="4 6" id="KW-1133">Transmembrane helix</keyword>
<keyword evidence="3 6" id="KW-0812">Transmembrane</keyword>
<comment type="caution">
    <text evidence="7">The sequence shown here is derived from an EMBL/GenBank/DDBJ whole genome shotgun (WGS) entry which is preliminary data.</text>
</comment>
<dbReference type="Proteomes" id="UP001595833">
    <property type="component" value="Unassembled WGS sequence"/>
</dbReference>
<sequence length="116" mass="12227">MSALLVACGLGGVLGNWAAGRLTDRFDTRKLLPAQFGIFVVVLATLPLTTTTPVTAAVALFAWGALTWSVNPPIQGMLIDLAPPTAACCSRSMPPRSTWAWACQARSAGWCCCCSR</sequence>
<evidence type="ECO:0000313" key="7">
    <source>
        <dbReference type="EMBL" id="MFC5057710.1"/>
    </source>
</evidence>
<name>A0ABV9Y4S4_9PSEU</name>
<comment type="subcellular location">
    <subcellularLocation>
        <location evidence="1">Cell membrane</location>
        <topology evidence="1">Multi-pass membrane protein</topology>
    </subcellularLocation>
</comment>
<evidence type="ECO:0000256" key="5">
    <source>
        <dbReference type="ARBA" id="ARBA00023136"/>
    </source>
</evidence>
<dbReference type="Gene3D" id="1.20.1250.20">
    <property type="entry name" value="MFS general substrate transporter like domains"/>
    <property type="match status" value="1"/>
</dbReference>
<dbReference type="InterPro" id="IPR011701">
    <property type="entry name" value="MFS"/>
</dbReference>
<dbReference type="InterPro" id="IPR036259">
    <property type="entry name" value="MFS_trans_sf"/>
</dbReference>
<keyword evidence="8" id="KW-1185">Reference proteome</keyword>